<dbReference type="eggNOG" id="COG1073">
    <property type="taxonomic scope" value="Bacteria"/>
</dbReference>
<dbReference type="AlphaFoldDB" id="I4BD34"/>
<comment type="subcellular location">
    <subcellularLocation>
        <location evidence="1">Secreted</location>
    </subcellularLocation>
</comment>
<keyword evidence="2" id="KW-0964">Secreted</keyword>
<gene>
    <name evidence="4" type="ordered locus">Mycch_0368</name>
</gene>
<dbReference type="InterPro" id="IPR050955">
    <property type="entry name" value="Plant_Biomass_Hydrol_Est"/>
</dbReference>
<dbReference type="Pfam" id="PF00756">
    <property type="entry name" value="Esterase"/>
    <property type="match status" value="1"/>
</dbReference>
<protein>
    <submittedName>
        <fullName evidence="4">Prolyl oligopeptidase family protein</fullName>
    </submittedName>
</protein>
<dbReference type="InterPro" id="IPR000801">
    <property type="entry name" value="Esterase-like"/>
</dbReference>
<organism evidence="4 5">
    <name type="scientific">Mycolicibacterium chubuense (strain NBB4)</name>
    <name type="common">Mycobacterium chubuense</name>
    <dbReference type="NCBI Taxonomy" id="710421"/>
    <lineage>
        <taxon>Bacteria</taxon>
        <taxon>Bacillati</taxon>
        <taxon>Actinomycetota</taxon>
        <taxon>Actinomycetes</taxon>
        <taxon>Mycobacteriales</taxon>
        <taxon>Mycobacteriaceae</taxon>
        <taxon>Mycolicibacterium</taxon>
    </lineage>
</organism>
<reference evidence="4 5" key="1">
    <citation type="submission" date="2012-06" db="EMBL/GenBank/DDBJ databases">
        <title>Complete sequence of chromosome of Mycobacterium chubuense NBB4.</title>
        <authorList>
            <consortium name="US DOE Joint Genome Institute"/>
            <person name="Lucas S."/>
            <person name="Han J."/>
            <person name="Lapidus A."/>
            <person name="Cheng J.-F."/>
            <person name="Goodwin L."/>
            <person name="Pitluck S."/>
            <person name="Peters L."/>
            <person name="Mikhailova N."/>
            <person name="Teshima H."/>
            <person name="Detter J.C."/>
            <person name="Han C."/>
            <person name="Tapia R."/>
            <person name="Land M."/>
            <person name="Hauser L."/>
            <person name="Kyrpides N."/>
            <person name="Ivanova N."/>
            <person name="Pagani I."/>
            <person name="Mattes T."/>
            <person name="Holmes A."/>
            <person name="Rutledge P."/>
            <person name="Paulsen I."/>
            <person name="Coleman N."/>
            <person name="Woyke T."/>
        </authorList>
    </citation>
    <scope>NUCLEOTIDE SEQUENCE [LARGE SCALE GENOMIC DNA]</scope>
    <source>
        <strain evidence="4 5">NBB4</strain>
    </source>
</reference>
<keyword evidence="5" id="KW-1185">Reference proteome</keyword>
<dbReference type="PANTHER" id="PTHR43037:SF1">
    <property type="entry name" value="BLL1128 PROTEIN"/>
    <property type="match status" value="1"/>
</dbReference>
<dbReference type="HOGENOM" id="CLU_367932_0_0_11"/>
<dbReference type="PATRIC" id="fig|710421.3.peg.360"/>
<dbReference type="KEGG" id="mcb:Mycch_0368"/>
<dbReference type="GO" id="GO:0005576">
    <property type="term" value="C:extracellular region"/>
    <property type="evidence" value="ECO:0007669"/>
    <property type="project" value="UniProtKB-SubCell"/>
</dbReference>
<dbReference type="InterPro" id="IPR029058">
    <property type="entry name" value="AB_hydrolase_fold"/>
</dbReference>
<name>I4BD34_MYCCN</name>
<proteinExistence type="predicted"/>
<evidence type="ECO:0000256" key="3">
    <source>
        <dbReference type="ARBA" id="ARBA00022729"/>
    </source>
</evidence>
<dbReference type="Proteomes" id="UP000006057">
    <property type="component" value="Chromosome"/>
</dbReference>
<dbReference type="SUPFAM" id="SSF53474">
    <property type="entry name" value="alpha/beta-Hydrolases"/>
    <property type="match status" value="1"/>
</dbReference>
<evidence type="ECO:0000256" key="2">
    <source>
        <dbReference type="ARBA" id="ARBA00022525"/>
    </source>
</evidence>
<evidence type="ECO:0000256" key="1">
    <source>
        <dbReference type="ARBA" id="ARBA00004613"/>
    </source>
</evidence>
<keyword evidence="3" id="KW-0732">Signal</keyword>
<dbReference type="Gene3D" id="3.40.50.1820">
    <property type="entry name" value="alpha/beta hydrolase"/>
    <property type="match status" value="1"/>
</dbReference>
<evidence type="ECO:0000313" key="4">
    <source>
        <dbReference type="EMBL" id="AFM15191.1"/>
    </source>
</evidence>
<accession>I4BD34</accession>
<sequence length="780" mass="84303" precursor="true">MQNDLNDLTGAISRSVGGLERLRGSLLEMARTPLRVAHRLTGGGADPEPAEPLDSGELVVVGAMPEGVPRAALQPEPRLPSPAHWPFGEHFPRTCGTGRLAAGAVYWTDFVYDDHGACGVRVKMSSGRVVPPEGTYVYPDGPAAGNGADIFRVAIGLTETHTWWRIDWNTLLDPSVPIAVFTLDTGRGRQAGEQWPAGVGLRSAGIDVALLISAAGATLIDLATGSTTTVEHMVDPQSRSFLARVPRTLIEPTGTWTVRLASGLANESGDAFAEVPAERGSETGQPNAYNVAFRTCEQESAHHNFWSDRAQAAALADGDVSQFSLAVPWDRLASGAWSDEPLVTGISTRWYVSSVELGQGVADSALLATEPQFLGRVQPYSVCLPSSYEPGRALPLTLLLHSIAMGQNQFAAVDGTLLDQVCEGRDSVVASPLGRGPACWFLDEGELDVWEVWARVAEQLGTDPNRTVIAGYSMGGYAAYRLSLTYPSVFAQAVVLAGALACGIRLLPGIDLPADIDPDSHCAHEGETWRLLPNARWLPFVIAHGLLDEFVPFLSVAQQVLKLDRLGYRYYFTTYPAEDHVSLALRGKFDDAVEKIGTGSRAADPTHITFRWYPRLERPDIGIGPHRVWWISGLRAVPELASRRGGLATVDARSYARPEFAYRSRRRGGVELTFKPTPRLYTQRMWQRALRRDARAHMTLTLTGVAAVTVDLDRAGLAALPRSTIEVVTDSTAEITLHELPLSTAVDVDGEPQSGTVIAGAGRHLITLTDKSHAEVRCPD</sequence>
<dbReference type="STRING" id="710421.Mycch_0368"/>
<dbReference type="EMBL" id="CP003053">
    <property type="protein sequence ID" value="AFM15191.1"/>
    <property type="molecule type" value="Genomic_DNA"/>
</dbReference>
<dbReference type="PANTHER" id="PTHR43037">
    <property type="entry name" value="UNNAMED PRODUCT-RELATED"/>
    <property type="match status" value="1"/>
</dbReference>
<evidence type="ECO:0000313" key="5">
    <source>
        <dbReference type="Proteomes" id="UP000006057"/>
    </source>
</evidence>